<sequence length="232" mass="24796">MAYLALGGLALVLTLALLHGFANAKPGQVRVALTWSLGIAGAGLLALMLMSGRGAGAFWALFLFGPAIAQAVRGWWTRRRFRRPTPGGEASGVETDTLEMRLDMETGALSGRVRQGPFGGRELGGLSLPELLMLLEHCAAVDGESVGLLEAWLDRAHPGWREETHHEEPPRSASGRMGREEALTILGLPEGATEAEIRAAHRRLMQSAHPDRGGSDWLAAQVNEARNVLLGG</sequence>
<feature type="transmembrane region" description="Helical" evidence="6">
    <location>
        <begin position="57"/>
        <end position="76"/>
    </location>
</feature>
<dbReference type="InterPro" id="IPR036869">
    <property type="entry name" value="J_dom_sf"/>
</dbReference>
<protein>
    <recommendedName>
        <fullName evidence="7">J domain-containing protein</fullName>
    </recommendedName>
</protein>
<name>A0ABT3NPP8_9PROT</name>
<organism evidence="8 9">
    <name type="scientific">Sabulicella glaciei</name>
    <dbReference type="NCBI Taxonomy" id="2984948"/>
    <lineage>
        <taxon>Bacteria</taxon>
        <taxon>Pseudomonadati</taxon>
        <taxon>Pseudomonadota</taxon>
        <taxon>Alphaproteobacteria</taxon>
        <taxon>Acetobacterales</taxon>
        <taxon>Acetobacteraceae</taxon>
        <taxon>Sabulicella</taxon>
    </lineage>
</organism>
<proteinExistence type="inferred from homology"/>
<evidence type="ECO:0000256" key="1">
    <source>
        <dbReference type="ARBA" id="ARBA00004167"/>
    </source>
</evidence>
<dbReference type="Gene3D" id="1.10.287.110">
    <property type="entry name" value="DnaJ domain"/>
    <property type="match status" value="1"/>
</dbReference>
<dbReference type="CDD" id="cd06257">
    <property type="entry name" value="DnaJ"/>
    <property type="match status" value="1"/>
</dbReference>
<evidence type="ECO:0000256" key="6">
    <source>
        <dbReference type="SAM" id="Phobius"/>
    </source>
</evidence>
<dbReference type="InterPro" id="IPR001623">
    <property type="entry name" value="DnaJ_domain"/>
</dbReference>
<dbReference type="PROSITE" id="PS50076">
    <property type="entry name" value="DNAJ_2"/>
    <property type="match status" value="1"/>
</dbReference>
<evidence type="ECO:0000256" key="2">
    <source>
        <dbReference type="ARBA" id="ARBA00022692"/>
    </source>
</evidence>
<evidence type="ECO:0000259" key="7">
    <source>
        <dbReference type="PROSITE" id="PS50076"/>
    </source>
</evidence>
<keyword evidence="2 6" id="KW-0812">Transmembrane</keyword>
<evidence type="ECO:0000313" key="9">
    <source>
        <dbReference type="Proteomes" id="UP001526430"/>
    </source>
</evidence>
<keyword evidence="4 6" id="KW-0472">Membrane</keyword>
<evidence type="ECO:0000256" key="4">
    <source>
        <dbReference type="ARBA" id="ARBA00023136"/>
    </source>
</evidence>
<reference evidence="8 9" key="1">
    <citation type="submission" date="2022-10" db="EMBL/GenBank/DDBJ databases">
        <title>Roseococcus glaciei nov., sp. nov., isolated from glacier.</title>
        <authorList>
            <person name="Liu Q."/>
            <person name="Xin Y.-H."/>
        </authorList>
    </citation>
    <scope>NUCLEOTIDE SEQUENCE [LARGE SCALE GENOMIC DNA]</scope>
    <source>
        <strain evidence="8 9">MDT2-1-1</strain>
    </source>
</reference>
<dbReference type="Proteomes" id="UP001526430">
    <property type="component" value="Unassembled WGS sequence"/>
</dbReference>
<dbReference type="EMBL" id="JAPFQI010000001">
    <property type="protein sequence ID" value="MCW8084133.1"/>
    <property type="molecule type" value="Genomic_DNA"/>
</dbReference>
<feature type="transmembrane region" description="Helical" evidence="6">
    <location>
        <begin position="32"/>
        <end position="50"/>
    </location>
</feature>
<dbReference type="PANTHER" id="PTHR12763">
    <property type="match status" value="1"/>
</dbReference>
<keyword evidence="9" id="KW-1185">Reference proteome</keyword>
<comment type="caution">
    <text evidence="8">The sequence shown here is derived from an EMBL/GenBank/DDBJ whole genome shotgun (WGS) entry which is preliminary data.</text>
</comment>
<accession>A0ABT3NPP8</accession>
<comment type="subcellular location">
    <subcellularLocation>
        <location evidence="1">Membrane</location>
        <topology evidence="1">Single-pass membrane protein</topology>
    </subcellularLocation>
</comment>
<dbReference type="PANTHER" id="PTHR12763:SF28">
    <property type="entry name" value="GEO10507P1-RELATED"/>
    <property type="match status" value="1"/>
</dbReference>
<feature type="domain" description="J" evidence="7">
    <location>
        <begin position="181"/>
        <end position="232"/>
    </location>
</feature>
<dbReference type="RefSeq" id="WP_301587743.1">
    <property type="nucleotide sequence ID" value="NZ_JAPFQI010000001.1"/>
</dbReference>
<evidence type="ECO:0000313" key="8">
    <source>
        <dbReference type="EMBL" id="MCW8084133.1"/>
    </source>
</evidence>
<dbReference type="SUPFAM" id="SSF46565">
    <property type="entry name" value="Chaperone J-domain"/>
    <property type="match status" value="1"/>
</dbReference>
<keyword evidence="3 6" id="KW-1133">Transmembrane helix</keyword>
<evidence type="ECO:0000256" key="3">
    <source>
        <dbReference type="ARBA" id="ARBA00022989"/>
    </source>
</evidence>
<evidence type="ECO:0000256" key="5">
    <source>
        <dbReference type="ARBA" id="ARBA00038105"/>
    </source>
</evidence>
<gene>
    <name evidence="8" type="ORF">OF850_00700</name>
</gene>
<comment type="similarity">
    <text evidence="5">Belongs to the TIM14 family.</text>
</comment>